<dbReference type="GO" id="GO:0043161">
    <property type="term" value="P:proteasome-mediated ubiquitin-dependent protein catabolic process"/>
    <property type="evidence" value="ECO:0007669"/>
    <property type="project" value="InterPro"/>
</dbReference>
<organism evidence="10 11">
    <name type="scientific">Aegilops tauschii subsp. strangulata</name>
    <name type="common">Goatgrass</name>
    <dbReference type="NCBI Taxonomy" id="200361"/>
    <lineage>
        <taxon>Eukaryota</taxon>
        <taxon>Viridiplantae</taxon>
        <taxon>Streptophyta</taxon>
        <taxon>Embryophyta</taxon>
        <taxon>Tracheophyta</taxon>
        <taxon>Spermatophyta</taxon>
        <taxon>Magnoliopsida</taxon>
        <taxon>Liliopsida</taxon>
        <taxon>Poales</taxon>
        <taxon>Poaceae</taxon>
        <taxon>BOP clade</taxon>
        <taxon>Pooideae</taxon>
        <taxon>Triticodae</taxon>
        <taxon>Triticeae</taxon>
        <taxon>Triticinae</taxon>
        <taxon>Aegilops</taxon>
    </lineage>
</organism>
<comment type="catalytic activity">
    <reaction evidence="1">
        <text>Thiol-dependent hydrolysis of ester, thioester, amide, peptide and isopeptide bonds formed by the C-terminal Gly of ubiquitin (a 76-residue protein attached to proteins as an intracellular targeting signal).</text>
        <dbReference type="EC" id="3.4.19.12"/>
    </reaction>
</comment>
<dbReference type="InterPro" id="IPR044635">
    <property type="entry name" value="UBP14-like"/>
</dbReference>
<dbReference type="PROSITE" id="PS00972">
    <property type="entry name" value="USP_1"/>
    <property type="match status" value="1"/>
</dbReference>
<evidence type="ECO:0000313" key="10">
    <source>
        <dbReference type="EnsemblPlants" id="AET5Gv20507700.5"/>
    </source>
</evidence>
<dbReference type="InterPro" id="IPR038765">
    <property type="entry name" value="Papain-like_cys_pep_sf"/>
</dbReference>
<evidence type="ECO:0000259" key="9">
    <source>
        <dbReference type="PROSITE" id="PS50235"/>
    </source>
</evidence>
<dbReference type="PANTHER" id="PTHR43982:SF1">
    <property type="entry name" value="UBIQUITIN CARBOXYL-TERMINAL HYDROLASE 14"/>
    <property type="match status" value="1"/>
</dbReference>
<dbReference type="PANTHER" id="PTHR43982">
    <property type="entry name" value="UBIQUITIN CARBOXYL-TERMINAL HYDROLASE"/>
    <property type="match status" value="1"/>
</dbReference>
<sequence length="670" mass="74954">IFCHPPPRELLAFPYSRRQPAGAPSTARGLPESVPCRSSSPSTAGMGKKEAREAASRPSTIGFTRPPPAPVQNGGFVVLNLDGTPEDVRISWRATVGVQIVVFQFNARPISIWSRSQKKLHVAAIWTLLSYLHFGGKWLCAVIHGPSGYLDGYTTQSTGEGLRVKENMSDKKGSRGIYIERSELLPWDGGYMYAAKCRVGHLGLINSFSSIYKTVQGIGPELKDQTVISHGETLILHISEAGRSDILFSFIDSNFISGCLLGNDLLYSARHWRSKSEKPLRKMEEVYSPELADKSKGRMINQGAPRSEGRRIAKFADKKKGNMADEGAKLVDKKGRIADEEKEYGVELEEELSVLEDIRLLHKPNYTRELFCLDKMVVHLAAGRPVSNALEEYLRPRASDPDSEYLVTPFSKFNRSQEEKKKETNPDIEKTTSDMKRLRAKLSDNLHKSLNAVPNVNMAVNRAGIANLGNTCYASCTLQSLHSIGELKSALYSYPDDVQVNEDQKSHNLTIATRNMFHELDQNTGTVQPQHFLQTLRESSPQFKEKEGDGYRQQDAAECWTLLVNTISSTLTTQASDPASAPIKNIFKIDLLERHHCTANGEDKEYKNSVYDLKCSISDRVHHLNEGLKLHLSSEVLKDSENGHPAHYTLLKNSVRACWYPRRKANKNEK</sequence>
<dbReference type="STRING" id="200361.A0A453KTD8"/>
<evidence type="ECO:0000256" key="5">
    <source>
        <dbReference type="ARBA" id="ARBA00022786"/>
    </source>
</evidence>
<reference evidence="11" key="1">
    <citation type="journal article" date="2014" name="Science">
        <title>Ancient hybridizations among the ancestral genomes of bread wheat.</title>
        <authorList>
            <consortium name="International Wheat Genome Sequencing Consortium,"/>
            <person name="Marcussen T."/>
            <person name="Sandve S.R."/>
            <person name="Heier L."/>
            <person name="Spannagl M."/>
            <person name="Pfeifer M."/>
            <person name="Jakobsen K.S."/>
            <person name="Wulff B.B."/>
            <person name="Steuernagel B."/>
            <person name="Mayer K.F."/>
            <person name="Olsen O.A."/>
        </authorList>
    </citation>
    <scope>NUCLEOTIDE SEQUENCE [LARGE SCALE GENOMIC DNA]</scope>
    <source>
        <strain evidence="11">cv. AL8/78</strain>
    </source>
</reference>
<evidence type="ECO:0000256" key="6">
    <source>
        <dbReference type="ARBA" id="ARBA00022801"/>
    </source>
</evidence>
<evidence type="ECO:0000256" key="1">
    <source>
        <dbReference type="ARBA" id="ARBA00000707"/>
    </source>
</evidence>
<dbReference type="InterPro" id="IPR018200">
    <property type="entry name" value="USP_CS"/>
</dbReference>
<dbReference type="EnsemblPlants" id="AET5Gv20507700.5">
    <property type="protein sequence ID" value="AET5Gv20507700.5"/>
    <property type="gene ID" value="AET5Gv20507700"/>
</dbReference>
<evidence type="ECO:0000256" key="7">
    <source>
        <dbReference type="ARBA" id="ARBA00022807"/>
    </source>
</evidence>
<dbReference type="InterPro" id="IPR001394">
    <property type="entry name" value="Peptidase_C19_UCH"/>
</dbReference>
<name>A0A453KTD8_AEGTS</name>
<keyword evidence="4" id="KW-0645">Protease</keyword>
<comment type="similarity">
    <text evidence="2">Belongs to the peptidase C19 family.</text>
</comment>
<feature type="compositionally biased region" description="Basic and acidic residues" evidence="8">
    <location>
        <begin position="415"/>
        <end position="430"/>
    </location>
</feature>
<dbReference type="Proteomes" id="UP000015105">
    <property type="component" value="Chromosome 5D"/>
</dbReference>
<accession>A0A453KTD8</accession>
<feature type="region of interest" description="Disordered" evidence="8">
    <location>
        <begin position="410"/>
        <end position="430"/>
    </location>
</feature>
<dbReference type="PROSITE" id="PS50235">
    <property type="entry name" value="USP_3"/>
    <property type="match status" value="1"/>
</dbReference>
<keyword evidence="6" id="KW-0378">Hydrolase</keyword>
<keyword evidence="11" id="KW-1185">Reference proteome</keyword>
<reference evidence="11" key="2">
    <citation type="journal article" date="2017" name="Nat. Plants">
        <title>The Aegilops tauschii genome reveals multiple impacts of transposons.</title>
        <authorList>
            <person name="Zhao G."/>
            <person name="Zou C."/>
            <person name="Li K."/>
            <person name="Wang K."/>
            <person name="Li T."/>
            <person name="Gao L."/>
            <person name="Zhang X."/>
            <person name="Wang H."/>
            <person name="Yang Z."/>
            <person name="Liu X."/>
            <person name="Jiang W."/>
            <person name="Mao L."/>
            <person name="Kong X."/>
            <person name="Jiao Y."/>
            <person name="Jia J."/>
        </authorList>
    </citation>
    <scope>NUCLEOTIDE SEQUENCE [LARGE SCALE GENOMIC DNA]</scope>
    <source>
        <strain evidence="11">cv. AL8/78</strain>
    </source>
</reference>
<evidence type="ECO:0000256" key="4">
    <source>
        <dbReference type="ARBA" id="ARBA00022670"/>
    </source>
</evidence>
<evidence type="ECO:0000256" key="2">
    <source>
        <dbReference type="ARBA" id="ARBA00009085"/>
    </source>
</evidence>
<dbReference type="Gene3D" id="3.90.70.10">
    <property type="entry name" value="Cysteine proteinases"/>
    <property type="match status" value="1"/>
</dbReference>
<dbReference type="InterPro" id="IPR028889">
    <property type="entry name" value="USP"/>
</dbReference>
<dbReference type="Pfam" id="PF00443">
    <property type="entry name" value="UCH"/>
    <property type="match status" value="1"/>
</dbReference>
<protein>
    <recommendedName>
        <fullName evidence="3">ubiquitinyl hydrolase 1</fullName>
        <ecNumber evidence="3">3.4.19.12</ecNumber>
    </recommendedName>
</protein>
<dbReference type="GO" id="GO:0016579">
    <property type="term" value="P:protein deubiquitination"/>
    <property type="evidence" value="ECO:0007669"/>
    <property type="project" value="InterPro"/>
</dbReference>
<keyword evidence="5" id="KW-0833">Ubl conjugation pathway</keyword>
<reference evidence="10" key="3">
    <citation type="journal article" date="2017" name="Nature">
        <title>Genome sequence of the progenitor of the wheat D genome Aegilops tauschii.</title>
        <authorList>
            <person name="Luo M.C."/>
            <person name="Gu Y.Q."/>
            <person name="Puiu D."/>
            <person name="Wang H."/>
            <person name="Twardziok S.O."/>
            <person name="Deal K.R."/>
            <person name="Huo N."/>
            <person name="Zhu T."/>
            <person name="Wang L."/>
            <person name="Wang Y."/>
            <person name="McGuire P.E."/>
            <person name="Liu S."/>
            <person name="Long H."/>
            <person name="Ramasamy R.K."/>
            <person name="Rodriguez J.C."/>
            <person name="Van S.L."/>
            <person name="Yuan L."/>
            <person name="Wang Z."/>
            <person name="Xia Z."/>
            <person name="Xiao L."/>
            <person name="Anderson O.D."/>
            <person name="Ouyang S."/>
            <person name="Liang Y."/>
            <person name="Zimin A.V."/>
            <person name="Pertea G."/>
            <person name="Qi P."/>
            <person name="Bennetzen J.L."/>
            <person name="Dai X."/>
            <person name="Dawson M.W."/>
            <person name="Muller H.G."/>
            <person name="Kugler K."/>
            <person name="Rivarola-Duarte L."/>
            <person name="Spannagl M."/>
            <person name="Mayer K.F.X."/>
            <person name="Lu F.H."/>
            <person name="Bevan M.W."/>
            <person name="Leroy P."/>
            <person name="Li P."/>
            <person name="You F.M."/>
            <person name="Sun Q."/>
            <person name="Liu Z."/>
            <person name="Lyons E."/>
            <person name="Wicker T."/>
            <person name="Salzberg S.L."/>
            <person name="Devos K.M."/>
            <person name="Dvorak J."/>
        </authorList>
    </citation>
    <scope>NUCLEOTIDE SEQUENCE [LARGE SCALE GENOMIC DNA]</scope>
    <source>
        <strain evidence="10">cv. AL8/78</strain>
    </source>
</reference>
<evidence type="ECO:0000256" key="3">
    <source>
        <dbReference type="ARBA" id="ARBA00012759"/>
    </source>
</evidence>
<dbReference type="Gramene" id="AET5Gv20507700.5">
    <property type="protein sequence ID" value="AET5Gv20507700.5"/>
    <property type="gene ID" value="AET5Gv20507700"/>
</dbReference>
<reference evidence="10" key="5">
    <citation type="journal article" date="2021" name="G3 (Bethesda)">
        <title>Aegilops tauschii genome assembly Aet v5.0 features greater sequence contiguity and improved annotation.</title>
        <authorList>
            <person name="Wang L."/>
            <person name="Zhu T."/>
            <person name="Rodriguez J.C."/>
            <person name="Deal K.R."/>
            <person name="Dubcovsky J."/>
            <person name="McGuire P.E."/>
            <person name="Lux T."/>
            <person name="Spannagl M."/>
            <person name="Mayer K.F.X."/>
            <person name="Baldrich P."/>
            <person name="Meyers B.C."/>
            <person name="Huo N."/>
            <person name="Gu Y.Q."/>
            <person name="Zhou H."/>
            <person name="Devos K.M."/>
            <person name="Bennetzen J.L."/>
            <person name="Unver T."/>
            <person name="Budak H."/>
            <person name="Gulick P.J."/>
            <person name="Galiba G."/>
            <person name="Kalapos B."/>
            <person name="Nelson D.R."/>
            <person name="Li P."/>
            <person name="You F.M."/>
            <person name="Luo M.C."/>
            <person name="Dvorak J."/>
        </authorList>
    </citation>
    <scope>NUCLEOTIDE SEQUENCE [LARGE SCALE GENOMIC DNA]</scope>
    <source>
        <strain evidence="10">cv. AL8/78</strain>
    </source>
</reference>
<feature type="domain" description="USP" evidence="9">
    <location>
        <begin position="463"/>
        <end position="670"/>
    </location>
</feature>
<dbReference type="AlphaFoldDB" id="A0A453KTD8"/>
<evidence type="ECO:0000313" key="11">
    <source>
        <dbReference type="Proteomes" id="UP000015105"/>
    </source>
</evidence>
<dbReference type="SUPFAM" id="SSF54001">
    <property type="entry name" value="Cysteine proteinases"/>
    <property type="match status" value="1"/>
</dbReference>
<dbReference type="EC" id="3.4.19.12" evidence="3"/>
<proteinExistence type="inferred from homology"/>
<dbReference type="GO" id="GO:0061136">
    <property type="term" value="P:regulation of proteasomal protein catabolic process"/>
    <property type="evidence" value="ECO:0007669"/>
    <property type="project" value="TreeGrafter"/>
</dbReference>
<dbReference type="GO" id="GO:0004843">
    <property type="term" value="F:cysteine-type deubiquitinase activity"/>
    <property type="evidence" value="ECO:0007669"/>
    <property type="project" value="UniProtKB-EC"/>
</dbReference>
<keyword evidence="7" id="KW-0788">Thiol protease</keyword>
<reference evidence="10" key="4">
    <citation type="submission" date="2019-03" db="UniProtKB">
        <authorList>
            <consortium name="EnsemblPlants"/>
        </authorList>
    </citation>
    <scope>IDENTIFICATION</scope>
</reference>
<feature type="region of interest" description="Disordered" evidence="8">
    <location>
        <begin position="14"/>
        <end position="66"/>
    </location>
</feature>
<evidence type="ECO:0000256" key="8">
    <source>
        <dbReference type="SAM" id="MobiDB-lite"/>
    </source>
</evidence>
<dbReference type="GO" id="GO:0070628">
    <property type="term" value="F:proteasome binding"/>
    <property type="evidence" value="ECO:0007669"/>
    <property type="project" value="TreeGrafter"/>
</dbReference>